<accession>A0A9E4KG02</accession>
<dbReference type="AlphaFoldDB" id="A0A9E4KG02"/>
<organism evidence="1 2">
    <name type="scientific">Candidatus Thiodiazotropha taylori</name>
    <dbReference type="NCBI Taxonomy" id="2792791"/>
    <lineage>
        <taxon>Bacteria</taxon>
        <taxon>Pseudomonadati</taxon>
        <taxon>Pseudomonadota</taxon>
        <taxon>Gammaproteobacteria</taxon>
        <taxon>Chromatiales</taxon>
        <taxon>Sedimenticolaceae</taxon>
        <taxon>Candidatus Thiodiazotropha</taxon>
    </lineage>
</organism>
<dbReference type="EMBL" id="JAEPCM010000471">
    <property type="protein sequence ID" value="MCG7947412.1"/>
    <property type="molecule type" value="Genomic_DNA"/>
</dbReference>
<gene>
    <name evidence="1" type="ORF">JAZ07_13795</name>
</gene>
<reference evidence="1" key="1">
    <citation type="journal article" date="2021" name="Proc. Natl. Acad. Sci. U.S.A.">
        <title>Global biogeography of chemosynthetic symbionts reveals both localized and globally distributed symbiont groups. .</title>
        <authorList>
            <person name="Osvatic J.T."/>
            <person name="Wilkins L.G.E."/>
            <person name="Leibrecht L."/>
            <person name="Leray M."/>
            <person name="Zauner S."/>
            <person name="Polzin J."/>
            <person name="Camacho Y."/>
            <person name="Gros O."/>
            <person name="van Gils J.A."/>
            <person name="Eisen J.A."/>
            <person name="Petersen J.M."/>
            <person name="Yuen B."/>
        </authorList>
    </citation>
    <scope>NUCLEOTIDE SEQUENCE</scope>
    <source>
        <strain evidence="1">MAGclacostrist064TRANS</strain>
    </source>
</reference>
<comment type="caution">
    <text evidence="1">The sequence shown here is derived from an EMBL/GenBank/DDBJ whole genome shotgun (WGS) entry which is preliminary data.</text>
</comment>
<evidence type="ECO:0000313" key="1">
    <source>
        <dbReference type="EMBL" id="MCG7947412.1"/>
    </source>
</evidence>
<feature type="non-terminal residue" evidence="1">
    <location>
        <position position="120"/>
    </location>
</feature>
<evidence type="ECO:0000313" key="2">
    <source>
        <dbReference type="Proteomes" id="UP000886667"/>
    </source>
</evidence>
<name>A0A9E4KG02_9GAMM</name>
<protein>
    <submittedName>
        <fullName evidence="1">Beta-hydroxyacyl-ACP dehydratase</fullName>
    </submittedName>
</protein>
<sequence length="120" mass="13185">MAQPALNSPIHCSMLVHHPQQLAAWHRGAGISAAQFYQDVAKLAAQLPEAREVVNLCEDRYHFAVSFAAAIVRQQVTLMPSNNTPGAVNSLLNKSQDGYCLTDQLQQGIQAQQLLYTELL</sequence>
<dbReference type="Proteomes" id="UP000886667">
    <property type="component" value="Unassembled WGS sequence"/>
</dbReference>
<proteinExistence type="predicted"/>